<dbReference type="RefSeq" id="WP_191738639.1">
    <property type="nucleotide sequence ID" value="NZ_JACSQB010000007.1"/>
</dbReference>
<dbReference type="CDD" id="cd20175">
    <property type="entry name" value="ThyX"/>
    <property type="match status" value="1"/>
</dbReference>
<feature type="binding site" evidence="1">
    <location>
        <position position="57"/>
    </location>
    <ligand>
        <name>FAD</name>
        <dbReference type="ChEBI" id="CHEBI:57692"/>
        <note>ligand shared between neighboring subunits</note>
    </ligand>
</feature>
<comment type="subunit">
    <text evidence="1">Homotetramer.</text>
</comment>
<dbReference type="GO" id="GO:0050797">
    <property type="term" value="F:thymidylate synthase (FAD) activity"/>
    <property type="evidence" value="ECO:0007669"/>
    <property type="project" value="UniProtKB-EC"/>
</dbReference>
<dbReference type="SUPFAM" id="SSF69796">
    <property type="entry name" value="Thymidylate synthase-complementing protein Thy1"/>
    <property type="match status" value="1"/>
</dbReference>
<dbReference type="EC" id="2.1.1.148" evidence="1"/>
<keyword evidence="3" id="KW-1185">Reference proteome</keyword>
<dbReference type="GO" id="GO:0032259">
    <property type="term" value="P:methylation"/>
    <property type="evidence" value="ECO:0007669"/>
    <property type="project" value="UniProtKB-KW"/>
</dbReference>
<name>A0ABR8YNN4_9CLOT</name>
<dbReference type="InterPro" id="IPR036098">
    <property type="entry name" value="Thymidylate_synthase_ThyX_sf"/>
</dbReference>
<reference evidence="2 3" key="1">
    <citation type="submission" date="2020-08" db="EMBL/GenBank/DDBJ databases">
        <title>A Genomic Blueprint of the Chicken Gut Microbiome.</title>
        <authorList>
            <person name="Gilroy R."/>
            <person name="Ravi A."/>
            <person name="Getino M."/>
            <person name="Pursley I."/>
            <person name="Horton D.L."/>
            <person name="Alikhan N.-F."/>
            <person name="Baker D."/>
            <person name="Gharbi K."/>
            <person name="Hall N."/>
            <person name="Watson M."/>
            <person name="Adriaenssens E.M."/>
            <person name="Foster-Nyarko E."/>
            <person name="Jarju S."/>
            <person name="Secka A."/>
            <person name="Antonio M."/>
            <person name="Oren A."/>
            <person name="Chaudhuri R."/>
            <person name="La Ragione R.M."/>
            <person name="Hildebrand F."/>
            <person name="Pallen M.J."/>
        </authorList>
    </citation>
    <scope>NUCLEOTIDE SEQUENCE [LARGE SCALE GENOMIC DNA]</scope>
    <source>
        <strain evidence="2 3">N37</strain>
    </source>
</reference>
<dbReference type="PANTHER" id="PTHR34934:SF1">
    <property type="entry name" value="FLAVIN-DEPENDENT THYMIDYLATE SYNTHASE"/>
    <property type="match status" value="1"/>
</dbReference>
<feature type="binding site" evidence="1">
    <location>
        <position position="208"/>
    </location>
    <ligand>
        <name>dUMP</name>
        <dbReference type="ChEBI" id="CHEBI:246422"/>
        <note>ligand shared between dimeric partners</note>
    </ligand>
</feature>
<dbReference type="EMBL" id="JACSQB010000007">
    <property type="protein sequence ID" value="MBD8045656.1"/>
    <property type="molecule type" value="Genomic_DNA"/>
</dbReference>
<evidence type="ECO:0000256" key="1">
    <source>
        <dbReference type="HAMAP-Rule" id="MF_01408"/>
    </source>
</evidence>
<sequence length="268" mass="30731">MTLKVKLIEHTPNPEKVIASAAKLCYSSVGVDEILEGLDKEKTEKFLSMLVNYGHYSPIEHVSFTFAIEGVSRSLTHQLVRHRVASYSQQSQRYVKLDAFEYITPPAIESNSKAKEIFVEAMKKDQEYYDRIVEILFEQIYNESLNKYIEEKSLDSISEVEEKVLKRLKSQAQKRAIEDARYVFPNACETKIIVTMNARELMHFFGHRCCKRAQWEIRDMADAMLKEAKKVAPILFKKSGPNCVSGPCPEGAMTCGEIVTIREKYSNL</sequence>
<evidence type="ECO:0000313" key="2">
    <source>
        <dbReference type="EMBL" id="MBD8045656.1"/>
    </source>
</evidence>
<dbReference type="Gene3D" id="3.30.1360.170">
    <property type="match status" value="1"/>
</dbReference>
<feature type="binding site" description="in other chain" evidence="1">
    <location>
        <position position="181"/>
    </location>
    <ligand>
        <name>dUMP</name>
        <dbReference type="ChEBI" id="CHEBI:246422"/>
        <note>ligand shared between dimeric partners</note>
    </ligand>
</feature>
<comment type="function">
    <text evidence="1">Catalyzes the reductive methylation of 2'-deoxyuridine-5'-monophosphate (dUMP) to 2'-deoxythymidine-5'-monophosphate (dTMP) while utilizing 5,10-methylenetetrahydrofolate (mTHF) as the methyl donor, and NADPH and FADH(2) as the reductant.</text>
</comment>
<feature type="binding site" evidence="1">
    <location>
        <position position="89"/>
    </location>
    <ligand>
        <name>FAD</name>
        <dbReference type="ChEBI" id="CHEBI:57692"/>
        <note>ligand shared between neighboring subunits</note>
    </ligand>
</feature>
<evidence type="ECO:0000313" key="3">
    <source>
        <dbReference type="Proteomes" id="UP000627166"/>
    </source>
</evidence>
<feature type="binding site" description="in other chain" evidence="1">
    <location>
        <begin position="89"/>
        <end position="93"/>
    </location>
    <ligand>
        <name>dUMP</name>
        <dbReference type="ChEBI" id="CHEBI:246422"/>
        <note>ligand shared between dimeric partners</note>
    </ligand>
</feature>
<comment type="pathway">
    <text evidence="1">Pyrimidine metabolism; dTTP biosynthesis.</text>
</comment>
<comment type="caution">
    <text evidence="2">The sequence shown here is derived from an EMBL/GenBank/DDBJ whole genome shotgun (WGS) entry which is preliminary data.</text>
</comment>
<comment type="cofactor">
    <cofactor evidence="1">
        <name>FAD</name>
        <dbReference type="ChEBI" id="CHEBI:57692"/>
    </cofactor>
    <text evidence="1">Binds 4 FAD per tetramer. Each FAD binding site is formed by three monomers.</text>
</comment>
<dbReference type="HAMAP" id="MF_01408">
    <property type="entry name" value="ThyX"/>
    <property type="match status" value="1"/>
</dbReference>
<comment type="similarity">
    <text evidence="1">Belongs to the thymidylate synthase ThyX family.</text>
</comment>
<dbReference type="NCBIfam" id="TIGR02170">
    <property type="entry name" value="thyX"/>
    <property type="match status" value="1"/>
</dbReference>
<dbReference type="PANTHER" id="PTHR34934">
    <property type="entry name" value="FLAVIN-DEPENDENT THYMIDYLATE SYNTHASE"/>
    <property type="match status" value="1"/>
</dbReference>
<proteinExistence type="inferred from homology"/>
<dbReference type="Pfam" id="PF02511">
    <property type="entry name" value="Thy1"/>
    <property type="match status" value="1"/>
</dbReference>
<dbReference type="Proteomes" id="UP000627166">
    <property type="component" value="Unassembled WGS sequence"/>
</dbReference>
<feature type="binding site" evidence="1">
    <location>
        <begin position="81"/>
        <end position="83"/>
    </location>
    <ligand>
        <name>FAD</name>
        <dbReference type="ChEBI" id="CHEBI:57692"/>
        <note>ligand shared between neighboring subunits</note>
    </ligand>
</feature>
<keyword evidence="1" id="KW-0521">NADP</keyword>
<keyword evidence="1" id="KW-0285">Flavoprotein</keyword>
<feature type="binding site" evidence="1">
    <location>
        <position position="203"/>
    </location>
    <ligand>
        <name>FAD</name>
        <dbReference type="ChEBI" id="CHEBI:57692"/>
        <note>ligand shared between neighboring subunits</note>
    </ligand>
</feature>
<comment type="catalytic activity">
    <reaction evidence="1">
        <text>dUMP + (6R)-5,10-methylene-5,6,7,8-tetrahydrofolate + NADPH + H(+) = dTMP + (6S)-5,6,7,8-tetrahydrofolate + NADP(+)</text>
        <dbReference type="Rhea" id="RHEA:29043"/>
        <dbReference type="ChEBI" id="CHEBI:15378"/>
        <dbReference type="ChEBI" id="CHEBI:15636"/>
        <dbReference type="ChEBI" id="CHEBI:57453"/>
        <dbReference type="ChEBI" id="CHEBI:57783"/>
        <dbReference type="ChEBI" id="CHEBI:58349"/>
        <dbReference type="ChEBI" id="CHEBI:63528"/>
        <dbReference type="ChEBI" id="CHEBI:246422"/>
        <dbReference type="EC" id="2.1.1.148"/>
    </reaction>
</comment>
<keyword evidence="1 2" id="KW-0489">Methyltransferase</keyword>
<keyword evidence="1" id="KW-0274">FAD</keyword>
<dbReference type="PROSITE" id="PS51331">
    <property type="entry name" value="THYX"/>
    <property type="match status" value="1"/>
</dbReference>
<accession>A0ABR8YNN4</accession>
<keyword evidence="1 2" id="KW-0808">Transferase</keyword>
<protein>
    <recommendedName>
        <fullName evidence="1">Flavin-dependent thymidylate synthase</fullName>
        <shortName evidence="1">FDTS</shortName>
        <ecNumber evidence="1">2.1.1.148</ecNumber>
    </recommendedName>
    <alternativeName>
        <fullName evidence="1">FAD-dependent thymidylate synthase</fullName>
    </alternativeName>
    <alternativeName>
        <fullName evidence="1">Thymidylate synthase ThyX</fullName>
        <shortName evidence="1">TS</shortName>
        <shortName evidence="1">TSase</shortName>
    </alternativeName>
</protein>
<keyword evidence="1" id="KW-0545">Nucleotide biosynthesis</keyword>
<feature type="binding site" evidence="1">
    <location>
        <begin position="197"/>
        <end position="199"/>
    </location>
    <ligand>
        <name>FAD</name>
        <dbReference type="ChEBI" id="CHEBI:57692"/>
        <note>ligand shared between neighboring subunits</note>
    </ligand>
</feature>
<feature type="binding site" evidence="1">
    <location>
        <begin position="78"/>
        <end position="81"/>
    </location>
    <ligand>
        <name>dUMP</name>
        <dbReference type="ChEBI" id="CHEBI:246422"/>
        <note>ligand shared between dimeric partners</note>
    </ligand>
</feature>
<dbReference type="InterPro" id="IPR003669">
    <property type="entry name" value="Thymidylate_synthase_ThyX"/>
</dbReference>
<feature type="active site" description="Involved in ionization of N3 of dUMP, leading to its activation" evidence="1">
    <location>
        <position position="208"/>
    </location>
</feature>
<organism evidence="2 3">
    <name type="scientific">Clostridium faecium</name>
    <dbReference type="NCBI Taxonomy" id="2762223"/>
    <lineage>
        <taxon>Bacteria</taxon>
        <taxon>Bacillati</taxon>
        <taxon>Bacillota</taxon>
        <taxon>Clostridia</taxon>
        <taxon>Eubacteriales</taxon>
        <taxon>Clostridiaceae</taxon>
        <taxon>Clostridium</taxon>
    </lineage>
</organism>
<gene>
    <name evidence="1" type="primary">thyX</name>
    <name evidence="2" type="ORF">H9637_01120</name>
</gene>